<dbReference type="GO" id="GO:0030435">
    <property type="term" value="P:sporulation resulting in formation of a cellular spore"/>
    <property type="evidence" value="ECO:0007669"/>
    <property type="project" value="InterPro"/>
</dbReference>
<name>A0AAT9LBK7_9FIRM</name>
<accession>A0AAT9LBK7</accession>
<dbReference type="Pfam" id="PF08486">
    <property type="entry name" value="SpoIID"/>
    <property type="match status" value="1"/>
</dbReference>
<dbReference type="PANTHER" id="PTHR30032">
    <property type="entry name" value="N-ACETYLMURAMOYL-L-ALANINE AMIDASE-RELATED"/>
    <property type="match status" value="1"/>
</dbReference>
<dbReference type="InterPro" id="IPR051922">
    <property type="entry name" value="Bact_Sporulation_Assoc"/>
</dbReference>
<sequence>MDIPKALRITAVVLAAALAVAAILVFGHPEWVRAQGSANTGELSSPQVLVGLFKASSATLQLSGEFILRSPEGEETRVGQGSLLAFSATQGKIAWEVFPGSRLGDSQKGDSRGPVILSAGNPGYPGEFTVIKQSSASFTLEGRSFTGSAVVMLEDNALLMANLVDLETYVAAVVSSEMPGGWPQEALKAQAVVSRTYALYKTGITPDRLQSNEYLTGLGGLLPGNVRLYAQDQIYRGTGSLDPGALEATEATRGQILTWEGKPAATYFHADAAGRTEDVRYVWGGSVPYLKSVQEVPHESPYSSWEVKMDETAVRESLLGFGLRGEVEIEMMRGTGPGTSGRWSSVIIKHPLGETQVKGGDFRVALGLRSLLFSSFVAGGMEETRGFLNPGLPFTCASSHGIYTVDPAKTTVVGGTGEKTLIVGGSFVVGAPQPGPRTYVFSGRGWGHGVGLSQWGARAMAESGEDFAAILSHYYPGTKLERWW</sequence>
<dbReference type="EMBL" id="CP062796">
    <property type="protein sequence ID" value="QUL98487.1"/>
    <property type="molecule type" value="Genomic_DNA"/>
</dbReference>
<dbReference type="InterPro" id="IPR013486">
    <property type="entry name" value="SpoIID/LytB"/>
</dbReference>
<dbReference type="InterPro" id="IPR013693">
    <property type="entry name" value="SpoIID/LytB_N"/>
</dbReference>
<feature type="domain" description="Sporulation stage II protein D amidase enhancer LytB N-terminal" evidence="1">
    <location>
        <begin position="156"/>
        <end position="259"/>
    </location>
</feature>
<evidence type="ECO:0000313" key="2">
    <source>
        <dbReference type="EMBL" id="QUL98487.1"/>
    </source>
</evidence>
<protein>
    <submittedName>
        <fullName evidence="2">SpoIID/LytB domain-containing protein</fullName>
    </submittedName>
</protein>
<dbReference type="NCBIfam" id="TIGR02669">
    <property type="entry name" value="SpoIID_LytB"/>
    <property type="match status" value="1"/>
</dbReference>
<dbReference type="GO" id="GO:0030288">
    <property type="term" value="C:outer membrane-bounded periplasmic space"/>
    <property type="evidence" value="ECO:0007669"/>
    <property type="project" value="TreeGrafter"/>
</dbReference>
<evidence type="ECO:0000259" key="1">
    <source>
        <dbReference type="Pfam" id="PF08486"/>
    </source>
</evidence>
<gene>
    <name evidence="2" type="ORF">IMF26_10860</name>
</gene>
<reference evidence="2" key="1">
    <citation type="submission" date="2020-10" db="EMBL/GenBank/DDBJ databases">
        <authorList>
            <person name="Kadnikov V."/>
            <person name="Beletsky A.V."/>
            <person name="Mardanov A.V."/>
            <person name="Karnachuk O.V."/>
            <person name="Ravin N.V."/>
        </authorList>
    </citation>
    <scope>NUCLEOTIDE SEQUENCE</scope>
    <source>
        <strain evidence="2">Bu02</strain>
    </source>
</reference>
<dbReference type="AlphaFoldDB" id="A0AAT9LBK7"/>
<dbReference type="KEGG" id="fcz:IMF26_10860"/>
<proteinExistence type="predicted"/>
<reference evidence="2" key="2">
    <citation type="journal article" date="2023" name="Biology">
        <title>Prokaryotic Life Associated with Coal-Fire Gas Vents Revealed by Metagenomics.</title>
        <authorList>
            <person name="Kadnikov V.V."/>
            <person name="Mardanov A.V."/>
            <person name="Beletsky A.V."/>
            <person name="Karnachuk O.V."/>
            <person name="Ravin N.V."/>
        </authorList>
    </citation>
    <scope>NUCLEOTIDE SEQUENCE</scope>
    <source>
        <strain evidence="2">Bu02</strain>
    </source>
</reference>
<organism evidence="2">
    <name type="scientific">Candidatus Fermentithermobacillus carboniphilus</name>
    <dbReference type="NCBI Taxonomy" id="3085328"/>
    <lineage>
        <taxon>Bacteria</taxon>
        <taxon>Bacillati</taxon>
        <taxon>Bacillota</taxon>
        <taxon>Candidatus Fermentithermobacillia</taxon>
        <taxon>Candidatus Fermentithermobacillales</taxon>
        <taxon>Candidatus Fermentithermobacillaceae</taxon>
        <taxon>Candidatus Fermentithermobacillus</taxon>
    </lineage>
</organism>
<dbReference type="PANTHER" id="PTHR30032:SF4">
    <property type="entry name" value="AMIDASE ENHANCER"/>
    <property type="match status" value="1"/>
</dbReference>